<protein>
    <recommendedName>
        <fullName evidence="3">RRM domain-containing protein</fullName>
    </recommendedName>
</protein>
<dbReference type="Pfam" id="PF00076">
    <property type="entry name" value="RRM_1"/>
    <property type="match status" value="1"/>
</dbReference>
<feature type="compositionally biased region" description="Polar residues" evidence="2">
    <location>
        <begin position="425"/>
        <end position="435"/>
    </location>
</feature>
<evidence type="ECO:0000259" key="3">
    <source>
        <dbReference type="PROSITE" id="PS50102"/>
    </source>
</evidence>
<keyword evidence="5" id="KW-1185">Reference proteome</keyword>
<feature type="compositionally biased region" description="Polar residues" evidence="2">
    <location>
        <begin position="865"/>
        <end position="879"/>
    </location>
</feature>
<feature type="compositionally biased region" description="Basic and acidic residues" evidence="2">
    <location>
        <begin position="413"/>
        <end position="424"/>
    </location>
</feature>
<accession>A0A9P0W0G6</accession>
<dbReference type="OrthoDB" id="10044938at2759"/>
<feature type="domain" description="RRM" evidence="3">
    <location>
        <begin position="315"/>
        <end position="386"/>
    </location>
</feature>
<feature type="compositionally biased region" description="Basic and acidic residues" evidence="2">
    <location>
        <begin position="52"/>
        <end position="76"/>
    </location>
</feature>
<feature type="compositionally biased region" description="Low complexity" evidence="2">
    <location>
        <begin position="833"/>
        <end position="864"/>
    </location>
</feature>
<feature type="compositionally biased region" description="Low complexity" evidence="2">
    <location>
        <begin position="726"/>
        <end position="752"/>
    </location>
</feature>
<dbReference type="AlphaFoldDB" id="A0A9P0W0G6"/>
<comment type="caution">
    <text evidence="4">The sequence shown here is derived from an EMBL/GenBank/DDBJ whole genome shotgun (WGS) entry which is preliminary data.</text>
</comment>
<feature type="region of interest" description="Disordered" evidence="2">
    <location>
        <begin position="666"/>
        <end position="752"/>
    </location>
</feature>
<evidence type="ECO:0000256" key="1">
    <source>
        <dbReference type="PROSITE-ProRule" id="PRU00176"/>
    </source>
</evidence>
<organism evidence="4 5">
    <name type="scientific">[Candida] railenensis</name>
    <dbReference type="NCBI Taxonomy" id="45579"/>
    <lineage>
        <taxon>Eukaryota</taxon>
        <taxon>Fungi</taxon>
        <taxon>Dikarya</taxon>
        <taxon>Ascomycota</taxon>
        <taxon>Saccharomycotina</taxon>
        <taxon>Pichiomycetes</taxon>
        <taxon>Debaryomycetaceae</taxon>
        <taxon>Kurtzmaniella</taxon>
    </lineage>
</organism>
<dbReference type="PROSITE" id="PS50102">
    <property type="entry name" value="RRM"/>
    <property type="match status" value="1"/>
</dbReference>
<sequence>MEVNPVSLAKKSEDSGTDGVDSSDLQAPQANGPAQSETVDEELEGVVSQKAENVDKIDREIGTAQKKGNEDENKHEDEEEEEEEEEEEMYDPETSYRDESPAVDSGQATRKTESKSDDSDYDPEEFAPVVNKPPTATVHKPAAAPAPAPAIRSSGIPGLPPRPPVRAVRIGHSKTVPTGGLAPSSAPARQMTLNEAMEAIMTSDVVKDPNFIKLSQVEQMKIIQEQLAKQGVHLPDQKPPSNSTDYKNYDQVYSYNKPFKHIKDRIPLVPVNEFCRRPNITIPMTPQEEKDYEAFVQTELRYNSANNWDEFPDKSRLFVGNLPANTITKQDLYRIFSQYGEVIQIVIKAGFGFVQFRTTEACLECIKGETDVPLHNKIMRLDASRPQKSGSSSSPILSRGRERTTSEEVDDDQSNKRTKLDDKTYQITKESTVDAQDTGKEADFDGDDDEGEEDDDEDSEPECYIYITSDSQSTVVKKCNEVFSKSEIVFEFEDVSDQDITEVISDAAYTGIIGACVIKESKVDLQTFESTPDGGIKFDEYEGIEPEVAVEILAKYKSKKKASSTGPRKEVPSISNQAPSTIPKVPAPSLPAIPKKLNAPVIINNGNPNGNNNAYENQYSRGRNQRVKNQRVGQHAPPTVPVNSYGSFNYANNEPFPQTLPAVPQAHHHQQIPTQAFPYQPSPTRSQHLVQSQGYQNQVPPGQSFTAQPGFGVPTYGAPPPPPANHNPYGVPFGQHQPATLPQQQQQQVASDPNAQLMKTLQNMDPSAMQNMISLLQQQQQQQQINTPQHHPQQQQQFQYQKQFPQNANYGSASQNPSGFSSPNPNYAPDPPQTQTQPPKSQLDSLLSQLQSNQPPNFQNSQSQTESLLDTLQRLNGQR</sequence>
<dbReference type="SMART" id="SM00360">
    <property type="entry name" value="RRM"/>
    <property type="match status" value="1"/>
</dbReference>
<name>A0A9P0W0G6_9ASCO</name>
<dbReference type="InterPro" id="IPR012677">
    <property type="entry name" value="Nucleotide-bd_a/b_plait_sf"/>
</dbReference>
<feature type="region of interest" description="Disordered" evidence="2">
    <location>
        <begin position="561"/>
        <end position="583"/>
    </location>
</feature>
<reference evidence="4" key="1">
    <citation type="submission" date="2022-03" db="EMBL/GenBank/DDBJ databases">
        <authorList>
            <person name="Legras J.-L."/>
            <person name="Devillers H."/>
            <person name="Grondin C."/>
        </authorList>
    </citation>
    <scope>NUCLEOTIDE SEQUENCE</scope>
    <source>
        <strain evidence="4">CLIB 1423</strain>
    </source>
</reference>
<feature type="compositionally biased region" description="Polar residues" evidence="2">
    <location>
        <begin position="23"/>
        <end position="37"/>
    </location>
</feature>
<dbReference type="InterPro" id="IPR035979">
    <property type="entry name" value="RBD_domain_sf"/>
</dbReference>
<feature type="compositionally biased region" description="Low complexity" evidence="2">
    <location>
        <begin position="777"/>
        <end position="806"/>
    </location>
</feature>
<feature type="compositionally biased region" description="Polar residues" evidence="2">
    <location>
        <begin position="807"/>
        <end position="825"/>
    </location>
</feature>
<proteinExistence type="predicted"/>
<dbReference type="PANTHER" id="PTHR23295">
    <property type="entry name" value="NUCLEAR RECEPTOR COACTIVATOR 5-RELATED"/>
    <property type="match status" value="1"/>
</dbReference>
<evidence type="ECO:0000256" key="2">
    <source>
        <dbReference type="SAM" id="MobiDB-lite"/>
    </source>
</evidence>
<feature type="region of interest" description="Disordered" evidence="2">
    <location>
        <begin position="776"/>
        <end position="879"/>
    </location>
</feature>
<feature type="compositionally biased region" description="Acidic residues" evidence="2">
    <location>
        <begin position="444"/>
        <end position="460"/>
    </location>
</feature>
<feature type="compositionally biased region" description="Polar residues" evidence="2">
    <location>
        <begin position="682"/>
        <end position="707"/>
    </location>
</feature>
<dbReference type="PANTHER" id="PTHR23295:SF6">
    <property type="entry name" value="NEOSIN, ISOFORM A"/>
    <property type="match status" value="1"/>
</dbReference>
<dbReference type="EMBL" id="CAKXYY010000017">
    <property type="protein sequence ID" value="CAH2354543.1"/>
    <property type="molecule type" value="Genomic_DNA"/>
</dbReference>
<dbReference type="Gene3D" id="3.30.70.330">
    <property type="match status" value="1"/>
</dbReference>
<feature type="compositionally biased region" description="Low complexity" evidence="2">
    <location>
        <begin position="386"/>
        <end position="398"/>
    </location>
</feature>
<dbReference type="SUPFAM" id="SSF54928">
    <property type="entry name" value="RNA-binding domain, RBD"/>
    <property type="match status" value="1"/>
</dbReference>
<dbReference type="GO" id="GO:0003723">
    <property type="term" value="F:RNA binding"/>
    <property type="evidence" value="ECO:0007669"/>
    <property type="project" value="UniProtKB-UniRule"/>
</dbReference>
<dbReference type="InterPro" id="IPR052600">
    <property type="entry name" value="Nuc_rcpt_coact/corep"/>
</dbReference>
<keyword evidence="1" id="KW-0694">RNA-binding</keyword>
<feature type="region of interest" description="Disordered" evidence="2">
    <location>
        <begin position="1"/>
        <end position="166"/>
    </location>
</feature>
<evidence type="ECO:0000313" key="4">
    <source>
        <dbReference type="EMBL" id="CAH2354543.1"/>
    </source>
</evidence>
<dbReference type="InterPro" id="IPR000504">
    <property type="entry name" value="RRM_dom"/>
</dbReference>
<dbReference type="Proteomes" id="UP000837801">
    <property type="component" value="Unassembled WGS sequence"/>
</dbReference>
<gene>
    <name evidence="4" type="ORF">CLIB1423_17S01530</name>
</gene>
<feature type="compositionally biased region" description="Acidic residues" evidence="2">
    <location>
        <begin position="77"/>
        <end position="91"/>
    </location>
</feature>
<evidence type="ECO:0000313" key="5">
    <source>
        <dbReference type="Proteomes" id="UP000837801"/>
    </source>
</evidence>
<feature type="region of interest" description="Disordered" evidence="2">
    <location>
        <begin position="379"/>
        <end position="460"/>
    </location>
</feature>